<evidence type="ECO:0000313" key="2">
    <source>
        <dbReference type="EMBL" id="GAA4737706.1"/>
    </source>
</evidence>
<organism evidence="2 3">
    <name type="scientific">Amnibacterium soli</name>
    <dbReference type="NCBI Taxonomy" id="1282736"/>
    <lineage>
        <taxon>Bacteria</taxon>
        <taxon>Bacillati</taxon>
        <taxon>Actinomycetota</taxon>
        <taxon>Actinomycetes</taxon>
        <taxon>Micrococcales</taxon>
        <taxon>Microbacteriaceae</taxon>
        <taxon>Amnibacterium</taxon>
    </lineage>
</organism>
<evidence type="ECO:0000256" key="1">
    <source>
        <dbReference type="SAM" id="Phobius"/>
    </source>
</evidence>
<gene>
    <name evidence="2" type="ORF">GCM10025783_05210</name>
</gene>
<dbReference type="RefSeq" id="WP_345479373.1">
    <property type="nucleotide sequence ID" value="NZ_BAABLP010000001.1"/>
</dbReference>
<feature type="transmembrane region" description="Helical" evidence="1">
    <location>
        <begin position="83"/>
        <end position="105"/>
    </location>
</feature>
<comment type="caution">
    <text evidence="2">The sequence shown here is derived from an EMBL/GenBank/DDBJ whole genome shotgun (WGS) entry which is preliminary data.</text>
</comment>
<proteinExistence type="predicted"/>
<keyword evidence="1" id="KW-0812">Transmembrane</keyword>
<evidence type="ECO:0000313" key="3">
    <source>
        <dbReference type="Proteomes" id="UP001500121"/>
    </source>
</evidence>
<feature type="transmembrane region" description="Helical" evidence="1">
    <location>
        <begin position="111"/>
        <end position="132"/>
    </location>
</feature>
<name>A0ABP8YRH8_9MICO</name>
<reference evidence="3" key="1">
    <citation type="journal article" date="2019" name="Int. J. Syst. Evol. Microbiol.">
        <title>The Global Catalogue of Microorganisms (GCM) 10K type strain sequencing project: providing services to taxonomists for standard genome sequencing and annotation.</title>
        <authorList>
            <consortium name="The Broad Institute Genomics Platform"/>
            <consortium name="The Broad Institute Genome Sequencing Center for Infectious Disease"/>
            <person name="Wu L."/>
            <person name="Ma J."/>
        </authorList>
    </citation>
    <scope>NUCLEOTIDE SEQUENCE [LARGE SCALE GENOMIC DNA]</scope>
    <source>
        <strain evidence="3">JCM 19015</strain>
    </source>
</reference>
<protein>
    <submittedName>
        <fullName evidence="2">DUF6069 family protein</fullName>
    </submittedName>
</protein>
<keyword evidence="1" id="KW-1133">Transmembrane helix</keyword>
<keyword evidence="1" id="KW-0472">Membrane</keyword>
<dbReference type="Proteomes" id="UP001500121">
    <property type="component" value="Unassembled WGS sequence"/>
</dbReference>
<dbReference type="EMBL" id="BAABLP010000001">
    <property type="protein sequence ID" value="GAA4737706.1"/>
    <property type="molecule type" value="Genomic_DNA"/>
</dbReference>
<accession>A0ABP8YRH8</accession>
<dbReference type="Pfam" id="PF19545">
    <property type="entry name" value="DUF6069"/>
    <property type="match status" value="1"/>
</dbReference>
<sequence>MTATTAPSTAATPRVLLAAGTAAVLASAVNVGIALAVPALGLPVLPQLMPAGVVAFTVVAAVVGAIGWQLVRRRSADPRRLLTRLVPIVLAVSFVPDVALGVATATGTGPAPVLALALMHLTTIVVAVAVYARVLPVRNRAA</sequence>
<dbReference type="InterPro" id="IPR045713">
    <property type="entry name" value="DUF6069"/>
</dbReference>
<feature type="transmembrane region" description="Helical" evidence="1">
    <location>
        <begin position="52"/>
        <end position="71"/>
    </location>
</feature>
<keyword evidence="3" id="KW-1185">Reference proteome</keyword>